<dbReference type="Proteomes" id="UP001295423">
    <property type="component" value="Unassembled WGS sequence"/>
</dbReference>
<keyword evidence="1" id="KW-0812">Transmembrane</keyword>
<evidence type="ECO:0000256" key="1">
    <source>
        <dbReference type="SAM" id="Phobius"/>
    </source>
</evidence>
<comment type="caution">
    <text evidence="2">The sequence shown here is derived from an EMBL/GenBank/DDBJ whole genome shotgun (WGS) entry which is preliminary data.</text>
</comment>
<evidence type="ECO:0000313" key="3">
    <source>
        <dbReference type="Proteomes" id="UP001295423"/>
    </source>
</evidence>
<feature type="non-terminal residue" evidence="2">
    <location>
        <position position="113"/>
    </location>
</feature>
<proteinExistence type="predicted"/>
<keyword evidence="3" id="KW-1185">Reference proteome</keyword>
<dbReference type="EMBL" id="CAKOGP040001470">
    <property type="protein sequence ID" value="CAJ1945724.1"/>
    <property type="molecule type" value="Genomic_DNA"/>
</dbReference>
<feature type="transmembrane region" description="Helical" evidence="1">
    <location>
        <begin position="94"/>
        <end position="112"/>
    </location>
</feature>
<dbReference type="AlphaFoldDB" id="A0AAD2CTM8"/>
<keyword evidence="1" id="KW-1133">Transmembrane helix</keyword>
<protein>
    <submittedName>
        <fullName evidence="2">Uncharacterized protein</fullName>
    </submittedName>
</protein>
<accession>A0AAD2CTM8</accession>
<gene>
    <name evidence="2" type="ORF">CYCCA115_LOCUS9869</name>
</gene>
<sequence length="113" mass="11516">MDDPAASKKQPASSSADSSAIYTTITTTPTANLSINVLGLALVCVTPMALGFVYGFDIGSTSFVLALLLKEGGADGGGGSEIVWWSHLTSLQQGLFVSALSLGALIGSHLMIL</sequence>
<feature type="transmembrane region" description="Helical" evidence="1">
    <location>
        <begin position="37"/>
        <end position="56"/>
    </location>
</feature>
<keyword evidence="1" id="KW-0472">Membrane</keyword>
<evidence type="ECO:0000313" key="2">
    <source>
        <dbReference type="EMBL" id="CAJ1945724.1"/>
    </source>
</evidence>
<name>A0AAD2CTM8_9STRA</name>
<organism evidence="2 3">
    <name type="scientific">Cylindrotheca closterium</name>
    <dbReference type="NCBI Taxonomy" id="2856"/>
    <lineage>
        <taxon>Eukaryota</taxon>
        <taxon>Sar</taxon>
        <taxon>Stramenopiles</taxon>
        <taxon>Ochrophyta</taxon>
        <taxon>Bacillariophyta</taxon>
        <taxon>Bacillariophyceae</taxon>
        <taxon>Bacillariophycidae</taxon>
        <taxon>Bacillariales</taxon>
        <taxon>Bacillariaceae</taxon>
        <taxon>Cylindrotheca</taxon>
    </lineage>
</organism>
<reference evidence="2" key="1">
    <citation type="submission" date="2023-08" db="EMBL/GenBank/DDBJ databases">
        <authorList>
            <person name="Audoor S."/>
            <person name="Bilcke G."/>
        </authorList>
    </citation>
    <scope>NUCLEOTIDE SEQUENCE</scope>
</reference>